<evidence type="ECO:0000259" key="2">
    <source>
        <dbReference type="Pfam" id="PF18932"/>
    </source>
</evidence>
<dbReference type="Pfam" id="PF18932">
    <property type="entry name" value="DUF5681"/>
    <property type="match status" value="1"/>
</dbReference>
<proteinExistence type="predicted"/>
<accession>A0ABU9Y4K1</accession>
<gene>
    <name evidence="3" type="ORF">ABC974_13870</name>
</gene>
<name>A0ABU9Y4K1_9SPHN</name>
<reference evidence="3 4" key="1">
    <citation type="submission" date="2024-05" db="EMBL/GenBank/DDBJ databases">
        <authorList>
            <person name="Liu Q."/>
            <person name="Xin Y.-H."/>
        </authorList>
    </citation>
    <scope>NUCLEOTIDE SEQUENCE [LARGE SCALE GENOMIC DNA]</scope>
    <source>
        <strain evidence="3 4">CGMCC 1.10181</strain>
    </source>
</reference>
<evidence type="ECO:0000256" key="1">
    <source>
        <dbReference type="SAM" id="MobiDB-lite"/>
    </source>
</evidence>
<feature type="domain" description="DUF5681" evidence="2">
    <location>
        <begin position="36"/>
        <end position="123"/>
    </location>
</feature>
<evidence type="ECO:0000313" key="3">
    <source>
        <dbReference type="EMBL" id="MEN2790722.1"/>
    </source>
</evidence>
<comment type="caution">
    <text evidence="3">The sequence shown here is derived from an EMBL/GenBank/DDBJ whole genome shotgun (WGS) entry which is preliminary data.</text>
</comment>
<dbReference type="EMBL" id="JBDIME010000011">
    <property type="protein sequence ID" value="MEN2790722.1"/>
    <property type="molecule type" value="Genomic_DNA"/>
</dbReference>
<keyword evidence="4" id="KW-1185">Reference proteome</keyword>
<dbReference type="Proteomes" id="UP001419910">
    <property type="component" value="Unassembled WGS sequence"/>
</dbReference>
<dbReference type="InterPro" id="IPR043736">
    <property type="entry name" value="DUF5681"/>
</dbReference>
<evidence type="ECO:0000313" key="4">
    <source>
        <dbReference type="Proteomes" id="UP001419910"/>
    </source>
</evidence>
<protein>
    <submittedName>
        <fullName evidence="3">DUF5681 domain-containing protein</fullName>
    </submittedName>
</protein>
<organism evidence="3 4">
    <name type="scientific">Sphingomonas oligophenolica</name>
    <dbReference type="NCBI Taxonomy" id="301154"/>
    <lineage>
        <taxon>Bacteria</taxon>
        <taxon>Pseudomonadati</taxon>
        <taxon>Pseudomonadota</taxon>
        <taxon>Alphaproteobacteria</taxon>
        <taxon>Sphingomonadales</taxon>
        <taxon>Sphingomonadaceae</taxon>
        <taxon>Sphingomonas</taxon>
    </lineage>
</organism>
<feature type="region of interest" description="Disordered" evidence="1">
    <location>
        <begin position="1"/>
        <end position="65"/>
    </location>
</feature>
<sequence length="173" mass="18802">MIEAVGMNDEELESAEAGTSRERGVGSGPKRGSGRPFIKGQSGNPAGRPIRRATGAPGDRLPGADQPTRAVILNEAYSLVTVGEGDEAVEMPANVAVFRALTRAALKGSQIAQRRWTRMVREAELEQKEDQVAIFNTLERASVLDYEPSYEDDILVDKFSRGVIVRRMDGEGE</sequence>
<dbReference type="RefSeq" id="WP_343890048.1">
    <property type="nucleotide sequence ID" value="NZ_BAAAEH010000028.1"/>
</dbReference>